<organism evidence="1">
    <name type="scientific">uncultured Caudovirales phage</name>
    <dbReference type="NCBI Taxonomy" id="2100421"/>
    <lineage>
        <taxon>Viruses</taxon>
        <taxon>Duplodnaviria</taxon>
        <taxon>Heunggongvirae</taxon>
        <taxon>Uroviricota</taxon>
        <taxon>Caudoviricetes</taxon>
        <taxon>Peduoviridae</taxon>
        <taxon>Maltschvirus</taxon>
        <taxon>Maltschvirus maltsch</taxon>
    </lineage>
</organism>
<protein>
    <submittedName>
        <fullName evidence="1">Uncharacterized protein</fullName>
    </submittedName>
</protein>
<reference evidence="1" key="1">
    <citation type="submission" date="2020-05" db="EMBL/GenBank/DDBJ databases">
        <authorList>
            <person name="Chiriac C."/>
            <person name="Salcher M."/>
            <person name="Ghai R."/>
            <person name="Kavagutti S V."/>
        </authorList>
    </citation>
    <scope>NUCLEOTIDE SEQUENCE</scope>
</reference>
<proteinExistence type="predicted"/>
<dbReference type="EMBL" id="LR797135">
    <property type="protein sequence ID" value="CAB4189396.1"/>
    <property type="molecule type" value="Genomic_DNA"/>
</dbReference>
<evidence type="ECO:0000313" key="1">
    <source>
        <dbReference type="EMBL" id="CAB4189396.1"/>
    </source>
</evidence>
<sequence>MRNRKAAHIDTTDLDRLIEANPLWGFSNLDLIGERRGHFLVQEWKRPGEEMREGQRLLLKALSATPRFTVLIVTGDTDDGTTVTEVRQVLVDRLRLVGTRLDELQEFIRSWYEEVDGA</sequence>
<gene>
    <name evidence="1" type="ORF">UFOVP1184_40</name>
</gene>
<name>A0A6J5R3V3_9CAUD</name>
<accession>A0A6J5R3V3</accession>